<evidence type="ECO:0000313" key="1">
    <source>
        <dbReference type="EMBL" id="SFY44704.1"/>
    </source>
</evidence>
<dbReference type="AlphaFoldDB" id="A0A1K2FC17"/>
<name>A0A1K2FC17_STRAR</name>
<reference evidence="1 2" key="1">
    <citation type="submission" date="2016-11" db="EMBL/GenBank/DDBJ databases">
        <authorList>
            <person name="Jaros S."/>
            <person name="Januszkiewicz K."/>
            <person name="Wedrychowicz H."/>
        </authorList>
    </citation>
    <scope>NUCLEOTIDE SEQUENCE [LARGE SCALE GENOMIC DNA]</scope>
    <source>
        <strain evidence="1 2">OK807</strain>
    </source>
</reference>
<organism evidence="1 2">
    <name type="scientific">Streptomyces atratus</name>
    <dbReference type="NCBI Taxonomy" id="1893"/>
    <lineage>
        <taxon>Bacteria</taxon>
        <taxon>Bacillati</taxon>
        <taxon>Actinomycetota</taxon>
        <taxon>Actinomycetes</taxon>
        <taxon>Kitasatosporales</taxon>
        <taxon>Streptomycetaceae</taxon>
        <taxon>Streptomyces</taxon>
    </lineage>
</organism>
<sequence>MTTVVPRHAFRTDNAAEAMAPIVASAQDAVEGKGTYAGAVLEYPKI</sequence>
<protein>
    <submittedName>
        <fullName evidence="1">Uncharacterized protein</fullName>
    </submittedName>
</protein>
<dbReference type="RefSeq" id="WP_177328385.1">
    <property type="nucleotide sequence ID" value="NZ_CP108276.1"/>
</dbReference>
<dbReference type="EMBL" id="FPJO01000051">
    <property type="protein sequence ID" value="SFY44704.1"/>
    <property type="molecule type" value="Genomic_DNA"/>
</dbReference>
<dbReference type="Proteomes" id="UP000181909">
    <property type="component" value="Unassembled WGS sequence"/>
</dbReference>
<evidence type="ECO:0000313" key="2">
    <source>
        <dbReference type="Proteomes" id="UP000181909"/>
    </source>
</evidence>
<accession>A0A1K2FC17</accession>
<gene>
    <name evidence="1" type="ORF">SAMN02787144_105117</name>
</gene>
<proteinExistence type="predicted"/>